<protein>
    <submittedName>
        <fullName evidence="1">Uncharacterized protein</fullName>
    </submittedName>
</protein>
<dbReference type="Proteomes" id="UP000052979">
    <property type="component" value="Unassembled WGS sequence"/>
</dbReference>
<evidence type="ECO:0000313" key="4">
    <source>
        <dbReference type="Proteomes" id="UP000237966"/>
    </source>
</evidence>
<name>A0A0C5BDR0_9MICO</name>
<comment type="caution">
    <text evidence="1">The sequence shown here is derived from an EMBL/GenBank/DDBJ whole genome shotgun (WGS) entry which is preliminary data.</text>
</comment>
<reference evidence="2 4" key="2">
    <citation type="submission" date="2018-02" db="EMBL/GenBank/DDBJ databases">
        <title>Bacteriophage NCPPB3778 and a type I-E CRISPR drive the evolution of the US Biological Select Agent, Rathayibacter toxicus.</title>
        <authorList>
            <person name="Davis E.W.II."/>
            <person name="Tabima J.F."/>
            <person name="Weisberg A.J."/>
            <person name="Lopes L.D."/>
            <person name="Wiseman M.S."/>
            <person name="Wiseman M.S."/>
            <person name="Pupko T."/>
            <person name="Belcher M.S."/>
            <person name="Sechler A.J."/>
            <person name="Tancos M.A."/>
            <person name="Schroeder B.K."/>
            <person name="Murray T.D."/>
            <person name="Luster D.G."/>
            <person name="Schneider W.L."/>
            <person name="Rogers E."/>
            <person name="Andreote F.D."/>
            <person name="Grunwald N.J."/>
            <person name="Putnam M.L."/>
            <person name="Chang J.H."/>
        </authorList>
    </citation>
    <scope>NUCLEOTIDE SEQUENCE [LARGE SCALE GENOMIC DNA]</scope>
    <source>
        <strain evidence="2 4">FH99</strain>
    </source>
</reference>
<dbReference type="KEGG" id="rtx:TI83_04350"/>
<gene>
    <name evidence="2" type="ORF">C5C51_04130</name>
    <name evidence="1" type="ORF">VT73_05520</name>
</gene>
<dbReference type="PATRIC" id="fig|145458.7.peg.1006"/>
<dbReference type="Proteomes" id="UP000237966">
    <property type="component" value="Unassembled WGS sequence"/>
</dbReference>
<keyword evidence="3" id="KW-1185">Reference proteome</keyword>
<evidence type="ECO:0000313" key="2">
    <source>
        <dbReference type="EMBL" id="PPI15651.1"/>
    </source>
</evidence>
<dbReference type="EMBL" id="LBFI01000031">
    <property type="protein sequence ID" value="KKM45843.1"/>
    <property type="molecule type" value="Genomic_DNA"/>
</dbReference>
<dbReference type="eggNOG" id="ENOG5033SKZ">
    <property type="taxonomic scope" value="Bacteria"/>
</dbReference>
<dbReference type="AlphaFoldDB" id="A0A0C5BDR0"/>
<evidence type="ECO:0000313" key="3">
    <source>
        <dbReference type="Proteomes" id="UP000052979"/>
    </source>
</evidence>
<organism evidence="1 3">
    <name type="scientific">Rathayibacter toxicus</name>
    <dbReference type="NCBI Taxonomy" id="145458"/>
    <lineage>
        <taxon>Bacteria</taxon>
        <taxon>Bacillati</taxon>
        <taxon>Actinomycetota</taxon>
        <taxon>Actinomycetes</taxon>
        <taxon>Micrococcales</taxon>
        <taxon>Microbacteriaceae</taxon>
        <taxon>Rathayibacter</taxon>
    </lineage>
</organism>
<proteinExistence type="predicted"/>
<reference evidence="1 3" key="1">
    <citation type="submission" date="2015-04" db="EMBL/GenBank/DDBJ databases">
        <title>Draft genome sequence of Rathayibacter toxicus strain FH-142 (AKA 70134 or CS 32), a Western Australian isolate.</title>
        <authorList>
            <consortium name="Consortium for Microbial Forensics and Genomics (microFORGE)"/>
            <person name="Knight B.M."/>
            <person name="Roberts D.P."/>
            <person name="Lin D."/>
            <person name="Hari K."/>
            <person name="Fletcher J."/>
            <person name="Melcher U."/>
            <person name="Blagden T."/>
            <person name="Luster D.G."/>
            <person name="Sechler A.J."/>
            <person name="Schneider W.L."/>
            <person name="Winegar R.A."/>
        </authorList>
    </citation>
    <scope>NUCLEOTIDE SEQUENCE [LARGE SCALE GENOMIC DNA]</scope>
    <source>
        <strain evidence="1 3">FH142</strain>
    </source>
</reference>
<evidence type="ECO:0000313" key="1">
    <source>
        <dbReference type="EMBL" id="KKM45843.1"/>
    </source>
</evidence>
<sequence length="240" mass="27221">MDIDAARDLAEELMSRAALEEWAQRQKTKALHVGTYEAAIENMFRRICYQNGSSEQFFLYRVRLRSDCIIEPGVHQERTDLGGDVQIAEVCQRPGANVFRYVNVHEDVSSISLAITAKAVEAVQQIAVPLPMIADDPWIVSATERLLTAASRQPKSKTESLLRRRGQESPALLEEACELVAEVERDLPYPLRNRFSIKFNESDFQEKPSVFPAKVLELARLVTNPHSALDELSKQQWRIV</sequence>
<accession>A0A0C5BDR0</accession>
<dbReference type="KEGG" id="rtc:APU90_02125"/>
<dbReference type="EMBL" id="PSWU01000006">
    <property type="protein sequence ID" value="PPI15651.1"/>
    <property type="molecule type" value="Genomic_DNA"/>
</dbReference>